<dbReference type="AlphaFoldDB" id="A0A5F1XMW1"/>
<name>A0A5F1XMW1_9LEPT</name>
<proteinExistence type="predicted"/>
<sequence length="110" mass="12803">MKKKTILLNILFLVSIFANFFLGYTILKETQETAVTLPIVQKQESTKDPQEFVSTVFVLPHPPDFLEGKKIRFLSYTTRAENGKKWILFKEKTNNGYKETRVDAGAIRWF</sequence>
<gene>
    <name evidence="1" type="ORF">EFP84_20520</name>
</gene>
<evidence type="ECO:0000313" key="2">
    <source>
        <dbReference type="Proteomes" id="UP000276407"/>
    </source>
</evidence>
<dbReference type="EMBL" id="CP033615">
    <property type="protein sequence ID" value="AYV58002.1"/>
    <property type="molecule type" value="Genomic_DNA"/>
</dbReference>
<reference evidence="1 2" key="1">
    <citation type="submission" date="2018-11" db="EMBL/GenBank/DDBJ databases">
        <title>Complete genome sequence of Leptospira kmetyi isolate LS 001/16 from soil sample associated with a leptospirosis patient in Kelantan.</title>
        <authorList>
            <person name="Muhammad Yusoff F."/>
            <person name="Muhammad Yusoff S."/>
            <person name="Ahmad M.N."/>
            <person name="Yusof N.Y."/>
            <person name="Aziah I."/>
        </authorList>
    </citation>
    <scope>NUCLEOTIDE SEQUENCE [LARGE SCALE GENOMIC DNA]</scope>
    <source>
        <strain evidence="1 2">LS 001/16</strain>
    </source>
</reference>
<evidence type="ECO:0000313" key="1">
    <source>
        <dbReference type="EMBL" id="AYV58002.1"/>
    </source>
</evidence>
<accession>A0A5F1XMW1</accession>
<dbReference type="RefSeq" id="WP_123180597.1">
    <property type="nucleotide sequence ID" value="NZ_CP033615.1"/>
</dbReference>
<organism evidence="1 2">
    <name type="scientific">Leptospira kmetyi</name>
    <dbReference type="NCBI Taxonomy" id="408139"/>
    <lineage>
        <taxon>Bacteria</taxon>
        <taxon>Pseudomonadati</taxon>
        <taxon>Spirochaetota</taxon>
        <taxon>Spirochaetia</taxon>
        <taxon>Leptospirales</taxon>
        <taxon>Leptospiraceae</taxon>
        <taxon>Leptospira</taxon>
    </lineage>
</organism>
<dbReference type="KEGG" id="lkm:EFP84_20520"/>
<dbReference type="Proteomes" id="UP000276407">
    <property type="component" value="Chromosome 2"/>
</dbReference>
<protein>
    <submittedName>
        <fullName evidence="1">Uncharacterized protein</fullName>
    </submittedName>
</protein>